<feature type="binding site" evidence="39">
    <location>
        <begin position="232"/>
        <end position="235"/>
    </location>
    <ligand>
        <name>substrate</name>
    </ligand>
</feature>
<evidence type="ECO:0000256" key="1">
    <source>
        <dbReference type="ARBA" id="ARBA00000208"/>
    </source>
</evidence>
<evidence type="ECO:0000256" key="32">
    <source>
        <dbReference type="ARBA" id="ARBA00052857"/>
    </source>
</evidence>
<feature type="domain" description="Amidase" evidence="40">
    <location>
        <begin position="97"/>
        <end position="562"/>
    </location>
</feature>
<evidence type="ECO:0000313" key="41">
    <source>
        <dbReference type="EMBL" id="NXA06500.1"/>
    </source>
</evidence>
<evidence type="ECO:0000256" key="37">
    <source>
        <dbReference type="ARBA" id="ARBA00077216"/>
    </source>
</evidence>
<dbReference type="PIRSF" id="PIRSF001221">
    <property type="entry name" value="Amidase_fungi"/>
    <property type="match status" value="1"/>
</dbReference>
<evidence type="ECO:0000256" key="33">
    <source>
        <dbReference type="ARBA" id="ARBA00052906"/>
    </source>
</evidence>
<evidence type="ECO:0000256" key="27">
    <source>
        <dbReference type="ARBA" id="ARBA00052512"/>
    </source>
</evidence>
<evidence type="ECO:0000313" key="42">
    <source>
        <dbReference type="Proteomes" id="UP000589485"/>
    </source>
</evidence>
<dbReference type="EC" id="3.5.1.99" evidence="3"/>
<comment type="catalytic activity">
    <reaction evidence="17">
        <text>(5Z,8Z,11Z,14Z)-eicosatetraenamide + H2O = (5Z,8Z,11Z,14Z)-eicosatetraenoate + NH4(+)</text>
        <dbReference type="Rhea" id="RHEA:63016"/>
        <dbReference type="ChEBI" id="CHEBI:15377"/>
        <dbReference type="ChEBI" id="CHEBI:28938"/>
        <dbReference type="ChEBI" id="CHEBI:32395"/>
        <dbReference type="ChEBI" id="CHEBI:137830"/>
    </reaction>
    <physiologicalReaction direction="left-to-right" evidence="17">
        <dbReference type="Rhea" id="RHEA:63017"/>
    </physiologicalReaction>
</comment>
<comment type="catalytic activity">
    <reaction evidence="16">
        <text>N-(15Z-tetracosenoyl)-ethanolamine + H2O = (15Z)-tetracosenoate + ethanolamine</text>
        <dbReference type="Rhea" id="RHEA:63144"/>
        <dbReference type="ChEBI" id="CHEBI:15377"/>
        <dbReference type="ChEBI" id="CHEBI:32392"/>
        <dbReference type="ChEBI" id="CHEBI:57603"/>
        <dbReference type="ChEBI" id="CHEBI:146187"/>
    </reaction>
    <physiologicalReaction direction="left-to-right" evidence="16">
        <dbReference type="Rhea" id="RHEA:63145"/>
    </physiologicalReaction>
</comment>
<gene>
    <name evidence="41" type="primary">Faah_0</name>
    <name evidence="41" type="ORF">SAPAEN_R01946</name>
</gene>
<evidence type="ECO:0000256" key="15">
    <source>
        <dbReference type="ARBA" id="ARBA00050766"/>
    </source>
</evidence>
<comment type="catalytic activity">
    <reaction evidence="27">
        <text>(6Z)-octadecenamide + H2O = (6Z)-octadecenoate + NH4(+)</text>
        <dbReference type="Rhea" id="RHEA:63008"/>
        <dbReference type="ChEBI" id="CHEBI:15377"/>
        <dbReference type="ChEBI" id="CHEBI:28938"/>
        <dbReference type="ChEBI" id="CHEBI:32375"/>
        <dbReference type="ChEBI" id="CHEBI:146168"/>
    </reaction>
    <physiologicalReaction direction="left-to-right" evidence="27">
        <dbReference type="Rhea" id="RHEA:63009"/>
    </physiologicalReaction>
</comment>
<feature type="active site" description="Charge relay system" evidence="38">
    <location>
        <position position="211"/>
    </location>
</feature>
<evidence type="ECO:0000256" key="2">
    <source>
        <dbReference type="ARBA" id="ARBA00009199"/>
    </source>
</evidence>
<comment type="catalytic activity">
    <reaction evidence="21">
        <text>N-tetracosanoyl-taurine + H2O = tetracosanoate + taurine</text>
        <dbReference type="Rhea" id="RHEA:63140"/>
        <dbReference type="ChEBI" id="CHEBI:15377"/>
        <dbReference type="ChEBI" id="CHEBI:31014"/>
        <dbReference type="ChEBI" id="CHEBI:132049"/>
        <dbReference type="ChEBI" id="CHEBI:507393"/>
    </reaction>
    <physiologicalReaction direction="left-to-right" evidence="21">
        <dbReference type="Rhea" id="RHEA:63141"/>
    </physiologicalReaction>
</comment>
<comment type="catalytic activity">
    <reaction evidence="30">
        <text>N-(5Z,8Z,11Z,14Z)-eicosatetraenoyl-glycine + H2O = (5Z,8Z,11Z,14Z)-eicosatetraenoate + glycine</text>
        <dbReference type="Rhea" id="RHEA:64108"/>
        <dbReference type="ChEBI" id="CHEBI:15377"/>
        <dbReference type="ChEBI" id="CHEBI:32395"/>
        <dbReference type="ChEBI" id="CHEBI:57305"/>
        <dbReference type="ChEBI" id="CHEBI:59002"/>
    </reaction>
    <physiologicalReaction direction="left-to-right" evidence="30">
        <dbReference type="Rhea" id="RHEA:64109"/>
    </physiologicalReaction>
</comment>
<dbReference type="InterPro" id="IPR036928">
    <property type="entry name" value="AS_sf"/>
</dbReference>
<comment type="caution">
    <text evidence="41">The sequence shown here is derived from an EMBL/GenBank/DDBJ whole genome shotgun (WGS) entry which is preliminary data.</text>
</comment>
<keyword evidence="7" id="KW-0443">Lipid metabolism</keyword>
<comment type="similarity">
    <text evidence="2">Belongs to the amidase family.</text>
</comment>
<comment type="catalytic activity">
    <reaction evidence="26">
        <text>N-docosanoyl-ethanolamine + H2O = docosanoate + ethanolamine</text>
        <dbReference type="Rhea" id="RHEA:63128"/>
        <dbReference type="ChEBI" id="CHEBI:15377"/>
        <dbReference type="ChEBI" id="CHEBI:23858"/>
        <dbReference type="ChEBI" id="CHEBI:57603"/>
        <dbReference type="ChEBI" id="CHEBI:146186"/>
    </reaction>
    <physiologicalReaction direction="left-to-right" evidence="26">
        <dbReference type="Rhea" id="RHEA:63129"/>
    </physiologicalReaction>
</comment>
<evidence type="ECO:0000256" key="19">
    <source>
        <dbReference type="ARBA" id="ARBA00051346"/>
    </source>
</evidence>
<evidence type="ECO:0000256" key="22">
    <source>
        <dbReference type="ARBA" id="ARBA00051914"/>
    </source>
</evidence>
<comment type="catalytic activity">
    <reaction evidence="9">
        <text>2-(5Z,8Z,11Z,14Z-eicosatetraenoyl)-glycerol + H2O = glycerol + (5Z,8Z,11Z,14Z)-eicosatetraenoate + H(+)</text>
        <dbReference type="Rhea" id="RHEA:26132"/>
        <dbReference type="ChEBI" id="CHEBI:15377"/>
        <dbReference type="ChEBI" id="CHEBI:15378"/>
        <dbReference type="ChEBI" id="CHEBI:17754"/>
        <dbReference type="ChEBI" id="CHEBI:32395"/>
        <dbReference type="ChEBI" id="CHEBI:52392"/>
    </reaction>
    <physiologicalReaction direction="left-to-right" evidence="9">
        <dbReference type="Rhea" id="RHEA:26133"/>
    </physiologicalReaction>
</comment>
<evidence type="ECO:0000256" key="35">
    <source>
        <dbReference type="ARBA" id="ARBA00077111"/>
    </source>
</evidence>
<keyword evidence="5 41" id="KW-0378">Hydrolase</keyword>
<comment type="catalytic activity">
    <reaction evidence="12">
        <text>N-(5Z,8Z,11Z,14Z-eicosatetraenoyl)-L-serine + H2O = (5Z,8Z,11Z,14Z)-eicosatetraenoate + L-serine</text>
        <dbReference type="Rhea" id="RHEA:64116"/>
        <dbReference type="ChEBI" id="CHEBI:15377"/>
        <dbReference type="ChEBI" id="CHEBI:32395"/>
        <dbReference type="ChEBI" id="CHEBI:33384"/>
        <dbReference type="ChEBI" id="CHEBI:149697"/>
    </reaction>
    <physiologicalReaction direction="left-to-right" evidence="12">
        <dbReference type="Rhea" id="RHEA:64117"/>
    </physiologicalReaction>
</comment>
<evidence type="ECO:0000256" key="29">
    <source>
        <dbReference type="ARBA" id="ARBA00052634"/>
    </source>
</evidence>
<evidence type="ECO:0000256" key="14">
    <source>
        <dbReference type="ARBA" id="ARBA00050481"/>
    </source>
</evidence>
<feature type="non-terminal residue" evidence="41">
    <location>
        <position position="575"/>
    </location>
</feature>
<evidence type="ECO:0000256" key="7">
    <source>
        <dbReference type="ARBA" id="ARBA00023098"/>
    </source>
</evidence>
<name>A0A7K7SPJ7_9TYRA</name>
<comment type="catalytic activity">
    <reaction evidence="10">
        <text>N-(9Z-octadecenoyl) ethanolamine + H2O = ethanolamine + (9Z)-octadecenoate</text>
        <dbReference type="Rhea" id="RHEA:45060"/>
        <dbReference type="ChEBI" id="CHEBI:15377"/>
        <dbReference type="ChEBI" id="CHEBI:30823"/>
        <dbReference type="ChEBI" id="CHEBI:57603"/>
        <dbReference type="ChEBI" id="CHEBI:71466"/>
    </reaction>
    <physiologicalReaction direction="left-to-right" evidence="10">
        <dbReference type="Rhea" id="RHEA:45061"/>
    </physiologicalReaction>
</comment>
<evidence type="ECO:0000256" key="21">
    <source>
        <dbReference type="ARBA" id="ARBA00051492"/>
    </source>
</evidence>
<comment type="catalytic activity">
    <reaction evidence="33">
        <text>(15Z)-tetracosenamide + H2O = (15Z)-tetracosenoate + NH4(+)</text>
        <dbReference type="Rhea" id="RHEA:63028"/>
        <dbReference type="ChEBI" id="CHEBI:15377"/>
        <dbReference type="ChEBI" id="CHEBI:28938"/>
        <dbReference type="ChEBI" id="CHEBI:32392"/>
        <dbReference type="ChEBI" id="CHEBI:146166"/>
    </reaction>
    <physiologicalReaction direction="left-to-right" evidence="33">
        <dbReference type="Rhea" id="RHEA:63029"/>
    </physiologicalReaction>
</comment>
<feature type="binding site" evidence="39">
    <location>
        <position position="211"/>
    </location>
    <ligand>
        <name>substrate</name>
    </ligand>
</feature>
<comment type="catalytic activity">
    <reaction evidence="31">
        <text>(11Z,14Z,17Z)-eicosatrienamide + H2O = (11Z,14Z,17Z)-eicosatrienoate + NH4(+)</text>
        <dbReference type="Rhea" id="RHEA:63000"/>
        <dbReference type="ChEBI" id="CHEBI:15377"/>
        <dbReference type="ChEBI" id="CHEBI:28938"/>
        <dbReference type="ChEBI" id="CHEBI:77223"/>
        <dbReference type="ChEBI" id="CHEBI:146164"/>
    </reaction>
    <physiologicalReaction direction="left-to-right" evidence="31">
        <dbReference type="Rhea" id="RHEA:63001"/>
    </physiologicalReaction>
</comment>
<evidence type="ECO:0000256" key="13">
    <source>
        <dbReference type="ARBA" id="ARBA00050403"/>
    </source>
</evidence>
<evidence type="ECO:0000256" key="12">
    <source>
        <dbReference type="ARBA" id="ARBA00050294"/>
    </source>
</evidence>
<keyword evidence="42" id="KW-1185">Reference proteome</keyword>
<evidence type="ECO:0000256" key="5">
    <source>
        <dbReference type="ARBA" id="ARBA00022801"/>
    </source>
</evidence>
<comment type="catalytic activity">
    <reaction evidence="29">
        <text>N-tricosanoyl-taurine + H2O = tricosanoate + taurine</text>
        <dbReference type="Rhea" id="RHEA:63164"/>
        <dbReference type="ChEBI" id="CHEBI:15377"/>
        <dbReference type="ChEBI" id="CHEBI:79007"/>
        <dbReference type="ChEBI" id="CHEBI:146197"/>
        <dbReference type="ChEBI" id="CHEBI:507393"/>
    </reaction>
    <physiologicalReaction direction="left-to-right" evidence="29">
        <dbReference type="Rhea" id="RHEA:63165"/>
    </physiologicalReaction>
</comment>
<dbReference type="GO" id="GO:0009062">
    <property type="term" value="P:fatty acid catabolic process"/>
    <property type="evidence" value="ECO:0007669"/>
    <property type="project" value="TreeGrafter"/>
</dbReference>
<comment type="catalytic activity">
    <reaction evidence="1">
        <text>(9Z)-octadecenamide + H2O = (9Z)-octadecenoate + NH4(+)</text>
        <dbReference type="Rhea" id="RHEA:26506"/>
        <dbReference type="ChEBI" id="CHEBI:15377"/>
        <dbReference type="ChEBI" id="CHEBI:28938"/>
        <dbReference type="ChEBI" id="CHEBI:30823"/>
        <dbReference type="ChEBI" id="CHEBI:116314"/>
        <dbReference type="EC" id="3.5.1.99"/>
    </reaction>
    <physiologicalReaction direction="left-to-right" evidence="1">
        <dbReference type="Rhea" id="RHEA:26507"/>
    </physiologicalReaction>
</comment>
<evidence type="ECO:0000256" key="24">
    <source>
        <dbReference type="ARBA" id="ARBA00052337"/>
    </source>
</evidence>
<dbReference type="PROSITE" id="PS00571">
    <property type="entry name" value="AMIDASES"/>
    <property type="match status" value="1"/>
</dbReference>
<comment type="catalytic activity">
    <reaction evidence="32">
        <text>(8Z,11Z,14Z)-eicosatrienamide + H2O = (8Z,11Z,14Z)-eicosatrienoate + NH4(+)</text>
        <dbReference type="Rhea" id="RHEA:62996"/>
        <dbReference type="ChEBI" id="CHEBI:15377"/>
        <dbReference type="ChEBI" id="CHEBI:28938"/>
        <dbReference type="ChEBI" id="CHEBI:71589"/>
        <dbReference type="ChEBI" id="CHEBI:146163"/>
    </reaction>
    <physiologicalReaction direction="left-to-right" evidence="32">
        <dbReference type="Rhea" id="RHEA:62997"/>
    </physiologicalReaction>
</comment>
<comment type="catalytic activity">
    <reaction evidence="20">
        <text>N-octadecanoyl ethanolamine + H2O = octadecanoate + ethanolamine</text>
        <dbReference type="Rhea" id="RHEA:63124"/>
        <dbReference type="ChEBI" id="CHEBI:15377"/>
        <dbReference type="ChEBI" id="CHEBI:25629"/>
        <dbReference type="ChEBI" id="CHEBI:57603"/>
        <dbReference type="ChEBI" id="CHEBI:85299"/>
    </reaction>
    <physiologicalReaction direction="left-to-right" evidence="20">
        <dbReference type="Rhea" id="RHEA:63125"/>
    </physiologicalReaction>
</comment>
<dbReference type="PANTHER" id="PTHR45847:SF12">
    <property type="entry name" value="AMIDASE DOMAIN-CONTAINING PROTEIN"/>
    <property type="match status" value="1"/>
</dbReference>
<evidence type="ECO:0000256" key="9">
    <source>
        <dbReference type="ARBA" id="ARBA00047476"/>
    </source>
</evidence>
<dbReference type="GO" id="GO:0017064">
    <property type="term" value="F:fatty acid amide hydrolase activity"/>
    <property type="evidence" value="ECO:0007669"/>
    <property type="project" value="UniProtKB-EC"/>
</dbReference>
<feature type="active site" description="Charge relay system" evidence="38">
    <location>
        <position position="136"/>
    </location>
</feature>
<evidence type="ECO:0000256" key="31">
    <source>
        <dbReference type="ARBA" id="ARBA00052818"/>
    </source>
</evidence>
<comment type="catalytic activity">
    <reaction evidence="8">
        <text>(9Z)-octadecenoate + glycine = N-(9Z-octadecenoyl)glycine + H2O</text>
        <dbReference type="Rhea" id="RHEA:51316"/>
        <dbReference type="ChEBI" id="CHEBI:15377"/>
        <dbReference type="ChEBI" id="CHEBI:30823"/>
        <dbReference type="ChEBI" id="CHEBI:57305"/>
        <dbReference type="ChEBI" id="CHEBI:133992"/>
    </reaction>
    <physiologicalReaction direction="right-to-left" evidence="8">
        <dbReference type="Rhea" id="RHEA:51318"/>
    </physiologicalReaction>
</comment>
<evidence type="ECO:0000256" key="10">
    <source>
        <dbReference type="ARBA" id="ARBA00048052"/>
    </source>
</evidence>
<dbReference type="AlphaFoldDB" id="A0A7K7SPJ7"/>
<evidence type="ECO:0000256" key="39">
    <source>
        <dbReference type="PIRSR" id="PIRSR001221-2"/>
    </source>
</evidence>
<feature type="binding site" evidence="39">
    <location>
        <position position="185"/>
    </location>
    <ligand>
        <name>substrate</name>
    </ligand>
</feature>
<keyword evidence="4" id="KW-0597">Phosphoprotein</keyword>
<dbReference type="OrthoDB" id="6428749at2759"/>
<comment type="catalytic activity">
    <reaction evidence="23">
        <text>N-(9Z-octadecenoyl)-taurine + H2O = taurine + (9Z)-octadecenoate</text>
        <dbReference type="Rhea" id="RHEA:63148"/>
        <dbReference type="ChEBI" id="CHEBI:15377"/>
        <dbReference type="ChEBI" id="CHEBI:30823"/>
        <dbReference type="ChEBI" id="CHEBI:146191"/>
        <dbReference type="ChEBI" id="CHEBI:507393"/>
    </reaction>
    <physiologicalReaction direction="left-to-right" evidence="23">
        <dbReference type="Rhea" id="RHEA:63149"/>
    </physiologicalReaction>
</comment>
<dbReference type="InterPro" id="IPR023631">
    <property type="entry name" value="Amidase_dom"/>
</dbReference>
<reference evidence="41 42" key="1">
    <citation type="submission" date="2019-09" db="EMBL/GenBank/DDBJ databases">
        <title>Bird 10,000 Genomes (B10K) Project - Family phase.</title>
        <authorList>
            <person name="Zhang G."/>
        </authorList>
    </citation>
    <scope>NUCLEOTIDE SEQUENCE [LARGE SCALE GENOMIC DNA]</scope>
    <source>
        <strain evidence="41">B10K-DU-030-41</strain>
        <tissue evidence="41">Muscle</tissue>
    </source>
</reference>
<proteinExistence type="inferred from homology"/>
<evidence type="ECO:0000256" key="4">
    <source>
        <dbReference type="ARBA" id="ARBA00022553"/>
    </source>
</evidence>
<comment type="catalytic activity">
    <reaction evidence="15">
        <text>tetradecamide + H2O = tetradecanoate + NH4(+)</text>
        <dbReference type="Rhea" id="RHEA:62992"/>
        <dbReference type="ChEBI" id="CHEBI:15377"/>
        <dbReference type="ChEBI" id="CHEBI:28938"/>
        <dbReference type="ChEBI" id="CHEBI:30807"/>
        <dbReference type="ChEBI" id="CHEBI:137125"/>
    </reaction>
    <physiologicalReaction direction="left-to-right" evidence="15">
        <dbReference type="Rhea" id="RHEA:62993"/>
    </physiologicalReaction>
</comment>
<dbReference type="EMBL" id="VZSY01000091">
    <property type="protein sequence ID" value="NXA06500.1"/>
    <property type="molecule type" value="Genomic_DNA"/>
</dbReference>
<comment type="catalytic activity">
    <reaction evidence="25">
        <text>(9Z,12Z)-octadecadienamide + H2O = (9Z,12Z)-octadecadienoate + NH4(+)</text>
        <dbReference type="Rhea" id="RHEA:63020"/>
        <dbReference type="ChEBI" id="CHEBI:15377"/>
        <dbReference type="ChEBI" id="CHEBI:28938"/>
        <dbReference type="ChEBI" id="CHEBI:30245"/>
        <dbReference type="ChEBI" id="CHEBI:82984"/>
    </reaction>
    <physiologicalReaction direction="left-to-right" evidence="25">
        <dbReference type="Rhea" id="RHEA:63021"/>
    </physiologicalReaction>
</comment>
<comment type="catalytic activity">
    <reaction evidence="19">
        <text>N-(9Z-hexadecenoyl) ethanolamine + H2O = (9Z)-hexadecenoate + ethanolamine</text>
        <dbReference type="Rhea" id="RHEA:35563"/>
        <dbReference type="ChEBI" id="CHEBI:15377"/>
        <dbReference type="ChEBI" id="CHEBI:32372"/>
        <dbReference type="ChEBI" id="CHEBI:57603"/>
        <dbReference type="ChEBI" id="CHEBI:71465"/>
    </reaction>
    <physiologicalReaction direction="left-to-right" evidence="19">
        <dbReference type="Rhea" id="RHEA:35564"/>
    </physiologicalReaction>
</comment>
<organism evidence="41 42">
    <name type="scientific">Sapayoa aenigma</name>
    <name type="common">broad-billed sapayoa</name>
    <dbReference type="NCBI Taxonomy" id="239371"/>
    <lineage>
        <taxon>Eukaryota</taxon>
        <taxon>Metazoa</taxon>
        <taxon>Chordata</taxon>
        <taxon>Craniata</taxon>
        <taxon>Vertebrata</taxon>
        <taxon>Euteleostomi</taxon>
        <taxon>Archelosauria</taxon>
        <taxon>Archosauria</taxon>
        <taxon>Dinosauria</taxon>
        <taxon>Saurischia</taxon>
        <taxon>Theropoda</taxon>
        <taxon>Coelurosauria</taxon>
        <taxon>Aves</taxon>
        <taxon>Neognathae</taxon>
        <taxon>Neoaves</taxon>
        <taxon>Telluraves</taxon>
        <taxon>Australaves</taxon>
        <taxon>Passeriformes</taxon>
        <taxon>Tyrannidae</taxon>
        <taxon>Sapayoa</taxon>
    </lineage>
</organism>
<dbReference type="InterPro" id="IPR020556">
    <property type="entry name" value="Amidase_CS"/>
</dbReference>
<comment type="catalytic activity">
    <reaction evidence="18">
        <text>(11Z)-eicosenamide + H2O = (11Z)-eicosenoate + NH4(+)</text>
        <dbReference type="Rhea" id="RHEA:63120"/>
        <dbReference type="ChEBI" id="CHEBI:15377"/>
        <dbReference type="ChEBI" id="CHEBI:28938"/>
        <dbReference type="ChEBI" id="CHEBI:32426"/>
        <dbReference type="ChEBI" id="CHEBI:146167"/>
    </reaction>
    <physiologicalReaction direction="left-to-right" evidence="18">
        <dbReference type="Rhea" id="RHEA:63121"/>
    </physiologicalReaction>
</comment>
<dbReference type="PANTHER" id="PTHR45847">
    <property type="entry name" value="FATTY ACID AMIDE HYDROLASE"/>
    <property type="match status" value="1"/>
</dbReference>
<dbReference type="Gene3D" id="3.90.1300.10">
    <property type="entry name" value="Amidase signature (AS) domain"/>
    <property type="match status" value="1"/>
</dbReference>
<evidence type="ECO:0000256" key="18">
    <source>
        <dbReference type="ARBA" id="ARBA00051311"/>
    </source>
</evidence>
<evidence type="ECO:0000256" key="8">
    <source>
        <dbReference type="ARBA" id="ARBA00047450"/>
    </source>
</evidence>
<dbReference type="FunFam" id="3.90.1300.10:FF:000001">
    <property type="entry name" value="Fatty-acid amide hydrolase 1"/>
    <property type="match status" value="1"/>
</dbReference>
<comment type="catalytic activity">
    <reaction evidence="28">
        <text>N-(15Z-tetracosenoyl)-taurine + H2O = (15Z)-tetracosenoate + taurine</text>
        <dbReference type="Rhea" id="RHEA:63160"/>
        <dbReference type="ChEBI" id="CHEBI:15377"/>
        <dbReference type="ChEBI" id="CHEBI:32392"/>
        <dbReference type="ChEBI" id="CHEBI:146198"/>
        <dbReference type="ChEBI" id="CHEBI:507393"/>
    </reaction>
    <physiologicalReaction direction="left-to-right" evidence="28">
        <dbReference type="Rhea" id="RHEA:63161"/>
    </physiologicalReaction>
</comment>
<evidence type="ECO:0000256" key="6">
    <source>
        <dbReference type="ARBA" id="ARBA00022963"/>
    </source>
</evidence>
<dbReference type="Pfam" id="PF01425">
    <property type="entry name" value="Amidase"/>
    <property type="match status" value="1"/>
</dbReference>
<evidence type="ECO:0000256" key="26">
    <source>
        <dbReference type="ARBA" id="ARBA00052458"/>
    </source>
</evidence>
<evidence type="ECO:0000256" key="30">
    <source>
        <dbReference type="ARBA" id="ARBA00052709"/>
    </source>
</evidence>
<accession>A0A7K7SPJ7</accession>
<evidence type="ECO:0000256" key="23">
    <source>
        <dbReference type="ARBA" id="ARBA00052289"/>
    </source>
</evidence>
<sequence length="575" mass="63588">TSAAITLLGGSVAAVVVWKWLSKKMIQKKMEEARRTRDEGLKKMAKAVQQFREQVPRVQTDAILSLPLLGLTGRLQEGSLSPRTVLYTYIEKVSALEVNQQTNCLRHFIPECEEQLQEIQQQKEKGLLYGIPVSIKDHIGHKGQLSTCGLVQFLDTQMKEDSVLVKVLKRQGAIPFAMTNVPQSLFSYDCSNPIFGQTLNPFNHQKSPGGSSGGEGALIAAGGSILGIGSDIGGSIRLPSSFCGLCGLKPTAERLSVWHIHLLNVDIYSHPTSVPCALGPMARDVDSLALCMKALLCQEMFQLDPTVPPIPFNGEVYCSSTPLRVGYYDTDGYFPLPPCMRRVVKETRNALQAAGHQMVPFSPPRIPFVMTELFLKTFFGDGGHAWLNVFTGDIIDPSLKPQVNSCKIPRLVKKLLALLLKPLVTIPPSLKDVMISTCRSVKDMWNHHHQIQVYRSEFITRWKELHLDVMLCPVLGPAFTTGYPGKLLTAISSTMLYNVLNFPAGVVPVSTVTEADEEELKLYQGCCDDPWDRTLRQAVSGGVGLPVAVQCVALPWQEELCLRFMKEVETLSREK</sequence>
<dbReference type="SUPFAM" id="SSF75304">
    <property type="entry name" value="Amidase signature (AS) enzymes"/>
    <property type="match status" value="1"/>
</dbReference>
<feature type="active site" description="Acyl-ester intermediate" evidence="38">
    <location>
        <position position="235"/>
    </location>
</feature>
<evidence type="ECO:0000256" key="36">
    <source>
        <dbReference type="ARBA" id="ARBA00077157"/>
    </source>
</evidence>
<evidence type="ECO:0000256" key="16">
    <source>
        <dbReference type="ARBA" id="ARBA00050992"/>
    </source>
</evidence>
<evidence type="ECO:0000256" key="34">
    <source>
        <dbReference type="ARBA" id="ARBA00073178"/>
    </source>
</evidence>
<evidence type="ECO:0000256" key="28">
    <source>
        <dbReference type="ARBA" id="ARBA00052514"/>
    </source>
</evidence>
<evidence type="ECO:0000256" key="20">
    <source>
        <dbReference type="ARBA" id="ARBA00051454"/>
    </source>
</evidence>
<dbReference type="InterPro" id="IPR052096">
    <property type="entry name" value="Endocannabinoid_amidase"/>
</dbReference>
<evidence type="ECO:0000256" key="11">
    <source>
        <dbReference type="ARBA" id="ARBA00048606"/>
    </source>
</evidence>
<evidence type="ECO:0000256" key="38">
    <source>
        <dbReference type="PIRSR" id="PIRSR001221-1"/>
    </source>
</evidence>
<comment type="catalytic activity">
    <reaction evidence="14">
        <text>1-O-methyl-(5Z,8Z,11Z,14Z)-eicosatetraenoate + H2O = methanol + (5Z,8Z,11Z,14Z)-eicosatetraenoate + H(+)</text>
        <dbReference type="Rhea" id="RHEA:63052"/>
        <dbReference type="ChEBI" id="CHEBI:15377"/>
        <dbReference type="ChEBI" id="CHEBI:15378"/>
        <dbReference type="ChEBI" id="CHEBI:17790"/>
        <dbReference type="ChEBI" id="CHEBI:32395"/>
        <dbReference type="ChEBI" id="CHEBI:78033"/>
    </reaction>
    <physiologicalReaction direction="left-to-right" evidence="14">
        <dbReference type="Rhea" id="RHEA:63053"/>
    </physiologicalReaction>
</comment>
<evidence type="ECO:0000256" key="25">
    <source>
        <dbReference type="ARBA" id="ARBA00052426"/>
    </source>
</evidence>
<comment type="catalytic activity">
    <reaction evidence="24">
        <text>(9Z,12Z,15Z)-octadecatrienamide + H2O = (9Z,12Z,15Z)-octadecatrienoate + NH4(+)</text>
        <dbReference type="Rhea" id="RHEA:62976"/>
        <dbReference type="ChEBI" id="CHEBI:15377"/>
        <dbReference type="ChEBI" id="CHEBI:28938"/>
        <dbReference type="ChEBI" id="CHEBI:32387"/>
        <dbReference type="ChEBI" id="CHEBI:142684"/>
    </reaction>
    <physiologicalReaction direction="left-to-right" evidence="24">
        <dbReference type="Rhea" id="RHEA:62977"/>
    </physiologicalReaction>
</comment>
<comment type="catalytic activity">
    <reaction evidence="22">
        <text>N-docosanoyl-taurine + H2O = docosanoate + taurine</text>
        <dbReference type="Rhea" id="RHEA:63156"/>
        <dbReference type="ChEBI" id="CHEBI:15377"/>
        <dbReference type="ChEBI" id="CHEBI:23858"/>
        <dbReference type="ChEBI" id="CHEBI:146196"/>
        <dbReference type="ChEBI" id="CHEBI:507393"/>
    </reaction>
    <physiologicalReaction direction="left-to-right" evidence="22">
        <dbReference type="Rhea" id="RHEA:63157"/>
    </physiologicalReaction>
</comment>
<evidence type="ECO:0000256" key="17">
    <source>
        <dbReference type="ARBA" id="ARBA00051200"/>
    </source>
</evidence>
<comment type="catalytic activity">
    <reaction evidence="13">
        <text>(11Z,14Z)-eicosadienamide + H2O = (11Z,14Z)-eicosadienoate + NH4(+)</text>
        <dbReference type="Rhea" id="RHEA:63004"/>
        <dbReference type="ChEBI" id="CHEBI:15377"/>
        <dbReference type="ChEBI" id="CHEBI:28938"/>
        <dbReference type="ChEBI" id="CHEBI:77220"/>
        <dbReference type="ChEBI" id="CHEBI:146165"/>
    </reaction>
    <physiologicalReaction direction="left-to-right" evidence="13">
        <dbReference type="Rhea" id="RHEA:63005"/>
    </physiologicalReaction>
</comment>
<keyword evidence="6" id="KW-0442">Lipid degradation</keyword>
<protein>
    <recommendedName>
        <fullName evidence="34">Fatty-acid amide hydrolase 1</fullName>
        <ecNumber evidence="3">3.5.1.99</ecNumber>
    </recommendedName>
    <alternativeName>
        <fullName evidence="37">Anandamide amidohydrolase 1</fullName>
    </alternativeName>
    <alternativeName>
        <fullName evidence="35">Fatty acid ester hydrolase</fullName>
    </alternativeName>
    <alternativeName>
        <fullName evidence="36">Oleamide hydrolase 1</fullName>
    </alternativeName>
</protein>
<evidence type="ECO:0000256" key="3">
    <source>
        <dbReference type="ARBA" id="ARBA00012112"/>
    </source>
</evidence>
<comment type="catalytic activity">
    <reaction evidence="11">
        <text>N-(5Z,8Z,11Z,14Z-eicosatetraenoyl)-ethanolamine + H2O = ethanolamine + (5Z,8Z,11Z,14Z)-eicosatetraenoate</text>
        <dbReference type="Rhea" id="RHEA:26136"/>
        <dbReference type="ChEBI" id="CHEBI:2700"/>
        <dbReference type="ChEBI" id="CHEBI:15377"/>
        <dbReference type="ChEBI" id="CHEBI:32395"/>
        <dbReference type="ChEBI" id="CHEBI:57603"/>
        <dbReference type="EC" id="3.5.1.99"/>
    </reaction>
    <physiologicalReaction direction="left-to-right" evidence="11">
        <dbReference type="Rhea" id="RHEA:26137"/>
    </physiologicalReaction>
</comment>
<feature type="non-terminal residue" evidence="41">
    <location>
        <position position="1"/>
    </location>
</feature>
<dbReference type="GO" id="GO:0004040">
    <property type="term" value="F:amidase activity"/>
    <property type="evidence" value="ECO:0007669"/>
    <property type="project" value="TreeGrafter"/>
</dbReference>
<dbReference type="Proteomes" id="UP000589485">
    <property type="component" value="Unassembled WGS sequence"/>
</dbReference>
<evidence type="ECO:0000259" key="40">
    <source>
        <dbReference type="Pfam" id="PF01425"/>
    </source>
</evidence>